<dbReference type="InterPro" id="IPR050327">
    <property type="entry name" value="Proton-linked_MCT"/>
</dbReference>
<keyword evidence="3" id="KW-0472">Membrane</keyword>
<organism evidence="5 6">
    <name type="scientific">Absidia repens</name>
    <dbReference type="NCBI Taxonomy" id="90262"/>
    <lineage>
        <taxon>Eukaryota</taxon>
        <taxon>Fungi</taxon>
        <taxon>Fungi incertae sedis</taxon>
        <taxon>Mucoromycota</taxon>
        <taxon>Mucoromycotina</taxon>
        <taxon>Mucoromycetes</taxon>
        <taxon>Mucorales</taxon>
        <taxon>Cunninghamellaceae</taxon>
        <taxon>Absidia</taxon>
    </lineage>
</organism>
<dbReference type="EMBL" id="MCGE01000013">
    <property type="protein sequence ID" value="ORZ15241.1"/>
    <property type="molecule type" value="Genomic_DNA"/>
</dbReference>
<evidence type="ECO:0000256" key="2">
    <source>
        <dbReference type="ARBA" id="ARBA00006727"/>
    </source>
</evidence>
<keyword evidence="3" id="KW-1133">Transmembrane helix</keyword>
<feature type="transmembrane region" description="Helical" evidence="3">
    <location>
        <begin position="28"/>
        <end position="45"/>
    </location>
</feature>
<sequence length="283" mass="30368">MIGAALAPLGLFLASVATKIWHIYLSQGFLFGLGCGFVFCPAMALPSQWFKKNRALATGLAAGGSGIGSVVISPLTEKLFETIGYRNALRVQGALGFSILILATALAFSNVDIKGHCAQQNQKKLGYRDLLSNTDFFFLLAYCVLCYFGFFGPFFLAPQYAAFLGHNAADGLFTSVLWQCTLNYESYIAYCVLNGLTGGAFVSAIPVVVADIIGVENIQQGIGMCYMATFFGNLLGPPIAGKLLQQHGWTAAIQFPGAITLLSAVIVLCLRMKRSKGKIIMKL</sequence>
<feature type="transmembrane region" description="Helical" evidence="3">
    <location>
        <begin position="136"/>
        <end position="156"/>
    </location>
</feature>
<dbReference type="PANTHER" id="PTHR11360">
    <property type="entry name" value="MONOCARBOXYLATE TRANSPORTER"/>
    <property type="match status" value="1"/>
</dbReference>
<protein>
    <submittedName>
        <fullName evidence="5">Major facilitator superfamily domain-containing protein</fullName>
    </submittedName>
</protein>
<dbReference type="GO" id="GO:0016020">
    <property type="term" value="C:membrane"/>
    <property type="evidence" value="ECO:0007669"/>
    <property type="project" value="UniProtKB-SubCell"/>
</dbReference>
<evidence type="ECO:0000313" key="6">
    <source>
        <dbReference type="Proteomes" id="UP000193560"/>
    </source>
</evidence>
<feature type="transmembrane region" description="Helical" evidence="3">
    <location>
        <begin position="187"/>
        <end position="209"/>
    </location>
</feature>
<dbReference type="OrthoDB" id="2213137at2759"/>
<feature type="transmembrane region" description="Helical" evidence="3">
    <location>
        <begin position="57"/>
        <end position="75"/>
    </location>
</feature>
<dbReference type="InterPro" id="IPR011701">
    <property type="entry name" value="MFS"/>
</dbReference>
<comment type="caution">
    <text evidence="5">The sequence shown here is derived from an EMBL/GenBank/DDBJ whole genome shotgun (WGS) entry which is preliminary data.</text>
</comment>
<accession>A0A1X2IEV6</accession>
<dbReference type="PANTHER" id="PTHR11360:SF315">
    <property type="entry name" value="TRANSPORTER MCH2-RELATED"/>
    <property type="match status" value="1"/>
</dbReference>
<evidence type="ECO:0000256" key="3">
    <source>
        <dbReference type="SAM" id="Phobius"/>
    </source>
</evidence>
<feature type="domain" description="Major facilitator superfamily (MFS) profile" evidence="4">
    <location>
        <begin position="20"/>
        <end position="283"/>
    </location>
</feature>
<comment type="similarity">
    <text evidence="2">Belongs to the major facilitator superfamily. Monocarboxylate porter (TC 2.A.1.13) family.</text>
</comment>
<evidence type="ECO:0000313" key="5">
    <source>
        <dbReference type="EMBL" id="ORZ15241.1"/>
    </source>
</evidence>
<dbReference type="InterPro" id="IPR020846">
    <property type="entry name" value="MFS_dom"/>
</dbReference>
<evidence type="ECO:0000256" key="1">
    <source>
        <dbReference type="ARBA" id="ARBA00004141"/>
    </source>
</evidence>
<dbReference type="AlphaFoldDB" id="A0A1X2IEV6"/>
<proteinExistence type="inferred from homology"/>
<feature type="transmembrane region" description="Helical" evidence="3">
    <location>
        <begin position="95"/>
        <end position="115"/>
    </location>
</feature>
<feature type="transmembrane region" description="Helical" evidence="3">
    <location>
        <begin position="221"/>
        <end position="240"/>
    </location>
</feature>
<dbReference type="SUPFAM" id="SSF103473">
    <property type="entry name" value="MFS general substrate transporter"/>
    <property type="match status" value="1"/>
</dbReference>
<keyword evidence="6" id="KW-1185">Reference proteome</keyword>
<dbReference type="Pfam" id="PF07690">
    <property type="entry name" value="MFS_1"/>
    <property type="match status" value="2"/>
</dbReference>
<name>A0A1X2IEV6_9FUNG</name>
<feature type="transmembrane region" description="Helical" evidence="3">
    <location>
        <begin position="252"/>
        <end position="272"/>
    </location>
</feature>
<dbReference type="PROSITE" id="PS50850">
    <property type="entry name" value="MFS"/>
    <property type="match status" value="1"/>
</dbReference>
<comment type="subcellular location">
    <subcellularLocation>
        <location evidence="1">Membrane</location>
        <topology evidence="1">Multi-pass membrane protein</topology>
    </subcellularLocation>
</comment>
<gene>
    <name evidence="5" type="ORF">BCR42DRAFT_466270</name>
</gene>
<keyword evidence="3" id="KW-0812">Transmembrane</keyword>
<dbReference type="Gene3D" id="1.20.1250.20">
    <property type="entry name" value="MFS general substrate transporter like domains"/>
    <property type="match status" value="2"/>
</dbReference>
<dbReference type="GO" id="GO:0022857">
    <property type="term" value="F:transmembrane transporter activity"/>
    <property type="evidence" value="ECO:0007669"/>
    <property type="project" value="InterPro"/>
</dbReference>
<dbReference type="Proteomes" id="UP000193560">
    <property type="component" value="Unassembled WGS sequence"/>
</dbReference>
<reference evidence="5 6" key="1">
    <citation type="submission" date="2016-07" db="EMBL/GenBank/DDBJ databases">
        <title>Pervasive Adenine N6-methylation of Active Genes in Fungi.</title>
        <authorList>
            <consortium name="DOE Joint Genome Institute"/>
            <person name="Mondo S.J."/>
            <person name="Dannebaum R.O."/>
            <person name="Kuo R.C."/>
            <person name="Labutti K."/>
            <person name="Haridas S."/>
            <person name="Kuo A."/>
            <person name="Salamov A."/>
            <person name="Ahrendt S.R."/>
            <person name="Lipzen A."/>
            <person name="Sullivan W."/>
            <person name="Andreopoulos W.B."/>
            <person name="Clum A."/>
            <person name="Lindquist E."/>
            <person name="Daum C."/>
            <person name="Ramamoorthy G.K."/>
            <person name="Gryganskyi A."/>
            <person name="Culley D."/>
            <person name="Magnuson J.K."/>
            <person name="James T.Y."/>
            <person name="O'Malley M.A."/>
            <person name="Stajich J.E."/>
            <person name="Spatafora J.W."/>
            <person name="Visel A."/>
            <person name="Grigoriev I.V."/>
        </authorList>
    </citation>
    <scope>NUCLEOTIDE SEQUENCE [LARGE SCALE GENOMIC DNA]</scope>
    <source>
        <strain evidence="5 6">NRRL 1336</strain>
    </source>
</reference>
<dbReference type="InterPro" id="IPR036259">
    <property type="entry name" value="MFS_trans_sf"/>
</dbReference>
<evidence type="ECO:0000259" key="4">
    <source>
        <dbReference type="PROSITE" id="PS50850"/>
    </source>
</evidence>